<sequence>MLSSRSDQEISWMLDDYGIKHGPVVGSTRSLYEKKLRDVMAKERKVRGASERA</sequence>
<dbReference type="EMBL" id="CM040982">
    <property type="protein sequence ID" value="MCJ8734556.1"/>
    <property type="molecule type" value="Genomic_DNA"/>
</dbReference>
<reference evidence="1" key="1">
    <citation type="submission" date="2020-02" db="EMBL/GenBank/DDBJ databases">
        <title>Genome sequencing of the panga catfish, Pangasius djambal.</title>
        <authorList>
            <person name="Wen M."/>
            <person name="Zahm M."/>
            <person name="Roques C."/>
            <person name="Cabau C."/>
            <person name="Klopp C."/>
            <person name="Donnadieu C."/>
            <person name="Jouanno E."/>
            <person name="Avarre J.-C."/>
            <person name="Campet M."/>
            <person name="Ha T."/>
            <person name="Dugue R."/>
            <person name="Lampietro C."/>
            <person name="Louis A."/>
            <person name="Herpin A."/>
            <person name="Echchiki A."/>
            <person name="Berthelot C."/>
            <person name="Parey E."/>
            <person name="Roest-Crollius H."/>
            <person name="Braasch I."/>
            <person name="Postlethwait J.H."/>
            <person name="Bobe J."/>
            <person name="Montfort J."/>
            <person name="Bouchez O."/>
            <person name="Begum T."/>
            <person name="Schartl M."/>
            <person name="Gustiano R."/>
            <person name="Guiguen Y."/>
        </authorList>
    </citation>
    <scope>NUCLEOTIDE SEQUENCE</scope>
    <source>
        <strain evidence="1">Pdj_M5554</strain>
    </source>
</reference>
<organism evidence="1 2">
    <name type="scientific">Pangasius djambal</name>
    <dbReference type="NCBI Taxonomy" id="1691987"/>
    <lineage>
        <taxon>Eukaryota</taxon>
        <taxon>Metazoa</taxon>
        <taxon>Chordata</taxon>
        <taxon>Craniata</taxon>
        <taxon>Vertebrata</taxon>
        <taxon>Euteleostomi</taxon>
        <taxon>Actinopterygii</taxon>
        <taxon>Neopterygii</taxon>
        <taxon>Teleostei</taxon>
        <taxon>Ostariophysi</taxon>
        <taxon>Siluriformes</taxon>
        <taxon>Pangasiidae</taxon>
        <taxon>Pangasius</taxon>
    </lineage>
</organism>
<evidence type="ECO:0000313" key="2">
    <source>
        <dbReference type="Proteomes" id="UP000830395"/>
    </source>
</evidence>
<name>A0ACC5YFR1_9TELE</name>
<feature type="non-terminal residue" evidence="1">
    <location>
        <position position="53"/>
    </location>
</feature>
<dbReference type="Proteomes" id="UP000830395">
    <property type="component" value="Chromosome 8"/>
</dbReference>
<protein>
    <submittedName>
        <fullName evidence="1">Uncharacterized protein</fullName>
    </submittedName>
</protein>
<accession>A0ACC5YFR1</accession>
<evidence type="ECO:0000313" key="1">
    <source>
        <dbReference type="EMBL" id="MCJ8734556.1"/>
    </source>
</evidence>
<gene>
    <name evidence="1" type="ORF">PDJAM_G00236820</name>
</gene>
<keyword evidence="2" id="KW-1185">Reference proteome</keyword>
<proteinExistence type="predicted"/>
<comment type="caution">
    <text evidence="1">The sequence shown here is derived from an EMBL/GenBank/DDBJ whole genome shotgun (WGS) entry which is preliminary data.</text>
</comment>